<dbReference type="InterPro" id="IPR050534">
    <property type="entry name" value="Coronavir_polyprotein_1ab"/>
</dbReference>
<evidence type="ECO:0000256" key="3">
    <source>
        <dbReference type="ARBA" id="ARBA00022806"/>
    </source>
</evidence>
<evidence type="ECO:0000313" key="8">
    <source>
        <dbReference type="Proteomes" id="UP000050761"/>
    </source>
</evidence>
<evidence type="ECO:0000313" key="9">
    <source>
        <dbReference type="WBParaSite" id="HPBE_0000018601-mRNA-1"/>
    </source>
</evidence>
<keyword evidence="4" id="KW-0067">ATP-binding</keyword>
<evidence type="ECO:0000259" key="6">
    <source>
        <dbReference type="Pfam" id="PF13087"/>
    </source>
</evidence>
<keyword evidence="8" id="KW-1185">Reference proteome</keyword>
<feature type="region of interest" description="Disordered" evidence="5">
    <location>
        <begin position="707"/>
        <end position="835"/>
    </location>
</feature>
<feature type="domain" description="DNA2/NAM7 helicase-like C-terminal" evidence="6">
    <location>
        <begin position="2"/>
        <end position="74"/>
    </location>
</feature>
<feature type="compositionally biased region" description="Polar residues" evidence="5">
    <location>
        <begin position="722"/>
        <end position="732"/>
    </location>
</feature>
<dbReference type="Gene3D" id="3.40.50.300">
    <property type="entry name" value="P-loop containing nucleotide triphosphate hydrolases"/>
    <property type="match status" value="1"/>
</dbReference>
<sequence>MVICLYRDQKYLCEAVLRDTEVAVATVDSAQVSEKSIVIVCTTRTQIDKDANHSFFADRKRLNVALSRARDGISIREVTNQVKDADLRASIFNASVLLAMCYAMETWPDNKTIARAMQTTHRALERSLPIGCKLPEIERSRRVVVPAERRLFAAVERTIIVSKSPILRAELVASDFAAADCVDDTAVTARCLRPLLDVWEAIRESETNSRDLLFPVPFYSKKAIHRLCVYYISSMDSCAKDSAELNCPNNPLKLFVDSHLKFFCGEFGPAYLDNYSCISGALSKLQRCRSHILGVPNPIQSSGKCRGVSEFSDCVETELKAECGEMALALLRRSLEELGCLKGSVEDQIILQQANSSKVLNDLYRRDYFKTAQETEPNTITSKPVRGTEDYPKMPEIAFHEDAQNSSTDTVTDESSTAINSNVSLEEELASSELPSTKAAITSTAAFDPATVSPNKALAKGLPPQQLAVGGREDSMSSEDEEVETTEPLLTTTAHPPYCIPRRDFFAITGCHRNLMNSLSELSRDSPGSDSVRFPLFNVSLEAVVSLCDELRDARKCMNGLDKLCQHPLLAFLGKQLAATCQLLKMRDFDVDYSCIQRKLTEREDCIVFLNGTLDPSEDQCVGHEQFLRTGRSKVGITNGFVITAVGKTIQRTDTTNCMKTELEQVCGEESFNSVVTMLRGYGCNVSDDIVAASTVAARNATTTLGTTVSTTSQRSTRPTPMATTAKATSSPVVKKAAKSQEFDVEASGEAPSEDDNILPTVIVSGRKNGVMSESDTAGDVDDDDAGEESSSASTLAGENADLDGEASFKAVAPGSSPSPGFEEEEESLENDDPLFNYTLSSNCTRGMRNQVNHSFKPSCSGND</sequence>
<evidence type="ECO:0000256" key="2">
    <source>
        <dbReference type="ARBA" id="ARBA00022801"/>
    </source>
</evidence>
<evidence type="ECO:0000256" key="5">
    <source>
        <dbReference type="SAM" id="MobiDB-lite"/>
    </source>
</evidence>
<dbReference type="GO" id="GO:0043139">
    <property type="term" value="F:5'-3' DNA helicase activity"/>
    <property type="evidence" value="ECO:0007669"/>
    <property type="project" value="TreeGrafter"/>
</dbReference>
<proteinExistence type="predicted"/>
<feature type="compositionally biased region" description="Acidic residues" evidence="5">
    <location>
        <begin position="822"/>
        <end position="833"/>
    </location>
</feature>
<name>A0A3P7TF25_HELPZ</name>
<gene>
    <name evidence="7" type="ORF">HPBE_LOCUS187</name>
</gene>
<dbReference type="InterPro" id="IPR027417">
    <property type="entry name" value="P-loop_NTPase"/>
</dbReference>
<dbReference type="WBParaSite" id="HPBE_0000018601-mRNA-1">
    <property type="protein sequence ID" value="HPBE_0000018601-mRNA-1"/>
    <property type="gene ID" value="HPBE_0000018601"/>
</dbReference>
<feature type="region of interest" description="Disordered" evidence="5">
    <location>
        <begin position="466"/>
        <end position="488"/>
    </location>
</feature>
<keyword evidence="2" id="KW-0378">Hydrolase</keyword>
<dbReference type="OrthoDB" id="5871362at2759"/>
<protein>
    <submittedName>
        <fullName evidence="9">AAA_12 domain-containing protein</fullName>
    </submittedName>
</protein>
<dbReference type="AlphaFoldDB" id="A0A3P7TF25"/>
<dbReference type="Pfam" id="PF13087">
    <property type="entry name" value="AAA_12"/>
    <property type="match status" value="1"/>
</dbReference>
<feature type="compositionally biased region" description="Acidic residues" evidence="5">
    <location>
        <begin position="777"/>
        <end position="788"/>
    </location>
</feature>
<keyword evidence="1" id="KW-0547">Nucleotide-binding</keyword>
<evidence type="ECO:0000313" key="7">
    <source>
        <dbReference type="EMBL" id="VDO18569.1"/>
    </source>
</evidence>
<feature type="compositionally biased region" description="Acidic residues" evidence="5">
    <location>
        <begin position="476"/>
        <end position="485"/>
    </location>
</feature>
<dbReference type="InterPro" id="IPR041679">
    <property type="entry name" value="DNA2/NAM7-like_C"/>
</dbReference>
<dbReference type="PANTHER" id="PTHR43788:SF16">
    <property type="entry name" value="HELICASE WITH ZINC FINGER 2"/>
    <property type="match status" value="1"/>
</dbReference>
<feature type="compositionally biased region" description="Acidic residues" evidence="5">
    <location>
        <begin position="743"/>
        <end position="757"/>
    </location>
</feature>
<feature type="compositionally biased region" description="Low complexity" evidence="5">
    <location>
        <begin position="707"/>
        <end position="721"/>
    </location>
</feature>
<dbReference type="Proteomes" id="UP000050761">
    <property type="component" value="Unassembled WGS sequence"/>
</dbReference>
<keyword evidence="3" id="KW-0347">Helicase</keyword>
<dbReference type="GO" id="GO:0005524">
    <property type="term" value="F:ATP binding"/>
    <property type="evidence" value="ECO:0007669"/>
    <property type="project" value="UniProtKB-KW"/>
</dbReference>
<dbReference type="PANTHER" id="PTHR43788">
    <property type="entry name" value="DNA2/NAM7 HELICASE FAMILY MEMBER"/>
    <property type="match status" value="1"/>
</dbReference>
<accession>A0A3P7TF25</accession>
<organism evidence="7">
    <name type="scientific">Heligmosomoides polygyrus</name>
    <name type="common">Parasitic roundworm</name>
    <dbReference type="NCBI Taxonomy" id="6339"/>
    <lineage>
        <taxon>Eukaryota</taxon>
        <taxon>Metazoa</taxon>
        <taxon>Ecdysozoa</taxon>
        <taxon>Nematoda</taxon>
        <taxon>Chromadorea</taxon>
        <taxon>Rhabditida</taxon>
        <taxon>Rhabditina</taxon>
        <taxon>Rhabditomorpha</taxon>
        <taxon>Strongyloidea</taxon>
        <taxon>Heligmosomidae</taxon>
        <taxon>Heligmosomoides</taxon>
    </lineage>
</organism>
<evidence type="ECO:0000256" key="1">
    <source>
        <dbReference type="ARBA" id="ARBA00022741"/>
    </source>
</evidence>
<reference evidence="9" key="2">
    <citation type="submission" date="2019-09" db="UniProtKB">
        <authorList>
            <consortium name="WormBaseParasite"/>
        </authorList>
    </citation>
    <scope>IDENTIFICATION</scope>
</reference>
<dbReference type="GO" id="GO:0016787">
    <property type="term" value="F:hydrolase activity"/>
    <property type="evidence" value="ECO:0007669"/>
    <property type="project" value="UniProtKB-KW"/>
</dbReference>
<reference evidence="7 8" key="1">
    <citation type="submission" date="2018-11" db="EMBL/GenBank/DDBJ databases">
        <authorList>
            <consortium name="Pathogen Informatics"/>
        </authorList>
    </citation>
    <scope>NUCLEOTIDE SEQUENCE [LARGE SCALE GENOMIC DNA]</scope>
</reference>
<dbReference type="EMBL" id="UZAH01000118">
    <property type="protein sequence ID" value="VDO18569.1"/>
    <property type="molecule type" value="Genomic_DNA"/>
</dbReference>
<evidence type="ECO:0000256" key="4">
    <source>
        <dbReference type="ARBA" id="ARBA00022840"/>
    </source>
</evidence>